<proteinExistence type="inferred from homology"/>
<keyword evidence="5" id="KW-1133">Transmembrane helix</keyword>
<dbReference type="Gene3D" id="3.40.50.1980">
    <property type="entry name" value="Nitrogenase molybdenum iron protein domain"/>
    <property type="match status" value="2"/>
</dbReference>
<dbReference type="EMBL" id="CP064981">
    <property type="protein sequence ID" value="QQR92315.1"/>
    <property type="molecule type" value="Genomic_DNA"/>
</dbReference>
<dbReference type="PANTHER" id="PTHR42953">
    <property type="entry name" value="HIGH-AFFINITY ZINC UPTAKE SYSTEM PROTEIN ZNUA-RELATED"/>
    <property type="match status" value="1"/>
</dbReference>
<keyword evidence="3" id="KW-0732">Signal</keyword>
<reference evidence="6" key="1">
    <citation type="submission" date="2020-11" db="EMBL/GenBank/DDBJ databases">
        <title>Connecting structure to function with the recovery of over 1000 high-quality activated sludge metagenome-assembled genomes encoding full-length rRNA genes using long-read sequencing.</title>
        <authorList>
            <person name="Singleton C.M."/>
            <person name="Petriglieri F."/>
            <person name="Kristensen J.M."/>
            <person name="Kirkegaard R.H."/>
            <person name="Michaelsen T.Y."/>
            <person name="Andersen M.H."/>
            <person name="Karst S.M."/>
            <person name="Dueholm M.S."/>
            <person name="Nielsen P.H."/>
            <person name="Albertsen M."/>
        </authorList>
    </citation>
    <scope>NUCLEOTIDE SEQUENCE</scope>
    <source>
        <strain evidence="6">Fred_18-Q3-R57-64_BAT3C.431</strain>
    </source>
</reference>
<keyword evidence="5" id="KW-0472">Membrane</keyword>
<dbReference type="InterPro" id="IPR006129">
    <property type="entry name" value="AdhesinB"/>
</dbReference>
<evidence type="ECO:0000256" key="4">
    <source>
        <dbReference type="SAM" id="MobiDB-lite"/>
    </source>
</evidence>
<dbReference type="GO" id="GO:0046872">
    <property type="term" value="F:metal ion binding"/>
    <property type="evidence" value="ECO:0007669"/>
    <property type="project" value="InterPro"/>
</dbReference>
<evidence type="ECO:0000256" key="1">
    <source>
        <dbReference type="ARBA" id="ARBA00011028"/>
    </source>
</evidence>
<feature type="transmembrane region" description="Helical" evidence="5">
    <location>
        <begin position="39"/>
        <end position="58"/>
    </location>
</feature>
<evidence type="ECO:0000313" key="6">
    <source>
        <dbReference type="EMBL" id="QQR92315.1"/>
    </source>
</evidence>
<dbReference type="GO" id="GO:0007155">
    <property type="term" value="P:cell adhesion"/>
    <property type="evidence" value="ECO:0007669"/>
    <property type="project" value="InterPro"/>
</dbReference>
<dbReference type="InterPro" id="IPR006127">
    <property type="entry name" value="ZnuA-like"/>
</dbReference>
<organism evidence="6">
    <name type="scientific">Candidatus Iainarchaeum sp</name>
    <dbReference type="NCBI Taxonomy" id="3101447"/>
    <lineage>
        <taxon>Archaea</taxon>
        <taxon>Candidatus Iainarchaeota</taxon>
        <taxon>Candidatus Iainarchaeia</taxon>
        <taxon>Candidatus Iainarchaeales</taxon>
        <taxon>Candidatus Iainarchaeaceae</taxon>
        <taxon>Candidatus Iainarchaeum</taxon>
    </lineage>
</organism>
<evidence type="ECO:0000256" key="3">
    <source>
        <dbReference type="ARBA" id="ARBA00022729"/>
    </source>
</evidence>
<dbReference type="GO" id="GO:0030001">
    <property type="term" value="P:metal ion transport"/>
    <property type="evidence" value="ECO:0007669"/>
    <property type="project" value="InterPro"/>
</dbReference>
<dbReference type="InterPro" id="IPR006128">
    <property type="entry name" value="Lipoprotein_PsaA-like"/>
</dbReference>
<dbReference type="Pfam" id="PF01297">
    <property type="entry name" value="ZnuA"/>
    <property type="match status" value="1"/>
</dbReference>
<name>A0A7T9I1E3_9ARCH</name>
<dbReference type="Proteomes" id="UP000596004">
    <property type="component" value="Chromosome"/>
</dbReference>
<protein>
    <submittedName>
        <fullName evidence="6">Zinc ABC transporter substrate-binding protein</fullName>
    </submittedName>
</protein>
<dbReference type="InterPro" id="IPR050492">
    <property type="entry name" value="Bact_metal-bind_prot9"/>
</dbReference>
<dbReference type="PANTHER" id="PTHR42953:SF3">
    <property type="entry name" value="HIGH-AFFINITY ZINC UPTAKE SYSTEM PROTEIN ZNUA"/>
    <property type="match status" value="1"/>
</dbReference>
<evidence type="ECO:0000256" key="2">
    <source>
        <dbReference type="ARBA" id="ARBA00022448"/>
    </source>
</evidence>
<accession>A0A7T9I1E3</accession>
<gene>
    <name evidence="6" type="ORF">IPJ89_04115</name>
</gene>
<keyword evidence="5" id="KW-0812">Transmembrane</keyword>
<evidence type="ECO:0000256" key="5">
    <source>
        <dbReference type="SAM" id="Phobius"/>
    </source>
</evidence>
<dbReference type="SUPFAM" id="SSF53807">
    <property type="entry name" value="Helical backbone' metal receptor"/>
    <property type="match status" value="1"/>
</dbReference>
<feature type="region of interest" description="Disordered" evidence="4">
    <location>
        <begin position="158"/>
        <end position="185"/>
    </location>
</feature>
<comment type="similarity">
    <text evidence="1">Belongs to the bacterial solute-binding protein 9 family.</text>
</comment>
<dbReference type="AlphaFoldDB" id="A0A7T9I1E3"/>
<dbReference type="PRINTS" id="PR00690">
    <property type="entry name" value="ADHESNFAMILY"/>
</dbReference>
<sequence length="353" mass="39784">MPFYSLPVWVGSHKQFSNSLCEKSQIFFKMQAGLNKMKWFVAIGLIAVIVAMGCISNPQPTGQNHSMAIATTFFPLQDLTKKIVGDTAEVFSIVPSGIEPHDYEPSPQEFVSFQNARAFITMGLEFEHLEGEFIESRSAPITVIHAEKGIVLLDGDEEHEHEHEEEHMEEHAHEEEHEEEHTGKDPHIWLSPKNMQVMAQNISAGLMNAFPDNATLYEQNTQQLIANLMQLDQEYAQGLSQCNKDIVLVSHNAFSYLANDYGFQTIHISGLEPESEPTPDQIRELVDAAKEHDLKYIFYEELVDPRVSNAIAQEVGAQTLELNPAEGSSNPDEDYFSIMRENLNHLKLALECS</sequence>
<dbReference type="PRINTS" id="PR00691">
    <property type="entry name" value="ADHESINB"/>
</dbReference>
<keyword evidence="2" id="KW-0813">Transport</keyword>